<dbReference type="SUPFAM" id="SSF54593">
    <property type="entry name" value="Glyoxalase/Bleomycin resistance protein/Dihydroxybiphenyl dioxygenase"/>
    <property type="match status" value="1"/>
</dbReference>
<protein>
    <submittedName>
        <fullName evidence="2">VOC family protein</fullName>
    </submittedName>
</protein>
<dbReference type="Pfam" id="PF06983">
    <property type="entry name" value="3-dmu-9_3-mt"/>
    <property type="match status" value="1"/>
</dbReference>
<sequence>MSFQITPFIMLNGQAEEAIDFYETALGAKTLFKQTYGEAPDASGDALPPGLRSRLAHSVLKIGEADLFVADSLETTASTDRSETVQVCITTPDAETTRRFFDALSEGGQTVFPLQQVHFSEAYGMVKDRFGVTFHLFTQRRQ</sequence>
<evidence type="ECO:0000259" key="1">
    <source>
        <dbReference type="Pfam" id="PF06983"/>
    </source>
</evidence>
<dbReference type="CDD" id="cd06588">
    <property type="entry name" value="PhnB_like"/>
    <property type="match status" value="1"/>
</dbReference>
<accession>A0A5D0CK70</accession>
<keyword evidence="3" id="KW-1185">Reference proteome</keyword>
<reference evidence="2 3" key="1">
    <citation type="submission" date="2019-08" db="EMBL/GenBank/DDBJ databases">
        <title>Genome sequencing of Paenibacillus faecis DSM 23593(T).</title>
        <authorList>
            <person name="Kook J.-K."/>
            <person name="Park S.-N."/>
            <person name="Lim Y.K."/>
        </authorList>
    </citation>
    <scope>NUCLEOTIDE SEQUENCE [LARGE SCALE GENOMIC DNA]</scope>
    <source>
        <strain evidence="2 3">DSM 23593</strain>
    </source>
</reference>
<proteinExistence type="predicted"/>
<gene>
    <name evidence="2" type="ORF">FRY98_26870</name>
</gene>
<dbReference type="Proteomes" id="UP000325218">
    <property type="component" value="Unassembled WGS sequence"/>
</dbReference>
<feature type="domain" description="PhnB-like" evidence="1">
    <location>
        <begin position="4"/>
        <end position="135"/>
    </location>
</feature>
<dbReference type="RefSeq" id="WP_148457779.1">
    <property type="nucleotide sequence ID" value="NZ_VSDO01000006.1"/>
</dbReference>
<comment type="caution">
    <text evidence="2">The sequence shown here is derived from an EMBL/GenBank/DDBJ whole genome shotgun (WGS) entry which is preliminary data.</text>
</comment>
<evidence type="ECO:0000313" key="2">
    <source>
        <dbReference type="EMBL" id="TYA10211.1"/>
    </source>
</evidence>
<dbReference type="InterPro" id="IPR029068">
    <property type="entry name" value="Glyas_Bleomycin-R_OHBP_Dase"/>
</dbReference>
<dbReference type="PANTHER" id="PTHR33990">
    <property type="entry name" value="PROTEIN YJDN-RELATED"/>
    <property type="match status" value="1"/>
</dbReference>
<dbReference type="InterPro" id="IPR028973">
    <property type="entry name" value="PhnB-like"/>
</dbReference>
<dbReference type="AlphaFoldDB" id="A0A5D0CK70"/>
<evidence type="ECO:0000313" key="3">
    <source>
        <dbReference type="Proteomes" id="UP000325218"/>
    </source>
</evidence>
<dbReference type="OrthoDB" id="9795306at2"/>
<dbReference type="EMBL" id="VSDO01000006">
    <property type="protein sequence ID" value="TYA10211.1"/>
    <property type="molecule type" value="Genomic_DNA"/>
</dbReference>
<name>A0A5D0CK70_9BACL</name>
<organism evidence="2 3">
    <name type="scientific">Paenibacillus faecis</name>
    <dbReference type="NCBI Taxonomy" id="862114"/>
    <lineage>
        <taxon>Bacteria</taxon>
        <taxon>Bacillati</taxon>
        <taxon>Bacillota</taxon>
        <taxon>Bacilli</taxon>
        <taxon>Bacillales</taxon>
        <taxon>Paenibacillaceae</taxon>
        <taxon>Paenibacillus</taxon>
    </lineage>
</organism>
<dbReference type="Gene3D" id="3.10.180.10">
    <property type="entry name" value="2,3-Dihydroxybiphenyl 1,2-Dioxygenase, domain 1"/>
    <property type="match status" value="1"/>
</dbReference>